<dbReference type="Pfam" id="PF20174">
    <property type="entry name" value="DUF6540"/>
    <property type="match status" value="1"/>
</dbReference>
<dbReference type="STRING" id="73230.A0A2B7Z6U7"/>
<accession>A0A2B7Z6U7</accession>
<keyword evidence="2" id="KW-1185">Reference proteome</keyword>
<sequence>MPRQIYLGIISNGPRPASHRQPSHRLLPRFPAKPQFYRARAGVDERLVSNNVPAAAAATSDSTARDQLESVAIGVPPPGRSVDPLDRDAPNCQTWIRAYVDELVRRGFFPAEAKRVLENAKRNFAAR</sequence>
<comment type="caution">
    <text evidence="1">The sequence shown here is derived from an EMBL/GenBank/DDBJ whole genome shotgun (WGS) entry which is preliminary data.</text>
</comment>
<organism evidence="1 2">
    <name type="scientific">[Emmonsia] crescens</name>
    <dbReference type="NCBI Taxonomy" id="73230"/>
    <lineage>
        <taxon>Eukaryota</taxon>
        <taxon>Fungi</taxon>
        <taxon>Dikarya</taxon>
        <taxon>Ascomycota</taxon>
        <taxon>Pezizomycotina</taxon>
        <taxon>Eurotiomycetes</taxon>
        <taxon>Eurotiomycetidae</taxon>
        <taxon>Onygenales</taxon>
        <taxon>Ajellomycetaceae</taxon>
        <taxon>Emergomyces</taxon>
    </lineage>
</organism>
<dbReference type="Proteomes" id="UP000226031">
    <property type="component" value="Unassembled WGS sequence"/>
</dbReference>
<evidence type="ECO:0000313" key="2">
    <source>
        <dbReference type="Proteomes" id="UP000226031"/>
    </source>
</evidence>
<dbReference type="EMBL" id="PDND01000103">
    <property type="protein sequence ID" value="PGH32114.1"/>
    <property type="molecule type" value="Genomic_DNA"/>
</dbReference>
<name>A0A2B7Z6U7_9EURO</name>
<reference evidence="1 2" key="1">
    <citation type="submission" date="2017-10" db="EMBL/GenBank/DDBJ databases">
        <title>Comparative genomics in systemic dimorphic fungi from Ajellomycetaceae.</title>
        <authorList>
            <person name="Munoz J.F."/>
            <person name="Mcewen J.G."/>
            <person name="Clay O.K."/>
            <person name="Cuomo C.A."/>
        </authorList>
    </citation>
    <scope>NUCLEOTIDE SEQUENCE [LARGE SCALE GENOMIC DNA]</scope>
    <source>
        <strain evidence="1 2">UAMH4076</strain>
    </source>
</reference>
<proteinExistence type="predicted"/>
<dbReference type="InterPro" id="IPR046670">
    <property type="entry name" value="DUF6540"/>
</dbReference>
<dbReference type="AlphaFoldDB" id="A0A2B7Z6U7"/>
<protein>
    <submittedName>
        <fullName evidence="1">Uncharacterized protein</fullName>
    </submittedName>
</protein>
<evidence type="ECO:0000313" key="1">
    <source>
        <dbReference type="EMBL" id="PGH32114.1"/>
    </source>
</evidence>
<gene>
    <name evidence="1" type="ORF">GX50_05075</name>
</gene>